<evidence type="ECO:0000313" key="2">
    <source>
        <dbReference type="EMBL" id="POV96676.1"/>
    </source>
</evidence>
<dbReference type="AlphaFoldDB" id="A0A2S4UHH7"/>
<dbReference type="VEuPathDB" id="FungiDB:PSTT_15692"/>
<reference evidence="3" key="2">
    <citation type="journal article" date="2018" name="BMC Genomics">
        <title>Genomic insights into host adaptation between the wheat stripe rust pathogen (Puccinia striiformis f. sp. tritici) and the barley stripe rust pathogen (Puccinia striiformis f. sp. hordei).</title>
        <authorList>
            <person name="Xia C."/>
            <person name="Wang M."/>
            <person name="Yin C."/>
            <person name="Cornejo O.E."/>
            <person name="Hulbert S.H."/>
            <person name="Chen X."/>
        </authorList>
    </citation>
    <scope>NUCLEOTIDE SEQUENCE [LARGE SCALE GENOMIC DNA]</scope>
    <source>
        <strain evidence="3">93TX-2</strain>
    </source>
</reference>
<feature type="region of interest" description="Disordered" evidence="1">
    <location>
        <begin position="34"/>
        <end position="55"/>
    </location>
</feature>
<organism evidence="2 3">
    <name type="scientific">Puccinia striiformis</name>
    <dbReference type="NCBI Taxonomy" id="27350"/>
    <lineage>
        <taxon>Eukaryota</taxon>
        <taxon>Fungi</taxon>
        <taxon>Dikarya</taxon>
        <taxon>Basidiomycota</taxon>
        <taxon>Pucciniomycotina</taxon>
        <taxon>Pucciniomycetes</taxon>
        <taxon>Pucciniales</taxon>
        <taxon>Pucciniaceae</taxon>
        <taxon>Puccinia</taxon>
    </lineage>
</organism>
<dbReference type="VEuPathDB" id="FungiDB:PSHT_15016"/>
<sequence length="651" mass="69343">MFACTDVKIFIAPFTPRREYLMFMNGPLFQRDDGNAALATHPTPGPVTTAETPRGSPSLAIAGFSPAKREGKQGILGGRARVQPRAFLPAAAARGCDYGKDIFTSNSDVLLIAALHAPPGKAPKIGRARVQPGAFLPAAAACGQDYGKDIFTSNSDVLLIAALHAPPGKAPKIGDLHQASVRPVSTTPLVPPMQQATFIQPSGKPSDIYEARIKHLEDAVHLLLARAEYQRSPLVSSVSLACSFRYSKEKGLIPLLSKSTADSLATDCKHSILAGAFHPTQSGHHPELVHLPQPTPHRLFNTEKSLLIGQTPPITPSPSFTSLFGSSSPNSRLNGYPDIVVATSSHPSQPAFLNSDSRTDLNVARDQLPFIESAPRETHTSSTILSAAIHKTDRESHESKLTSPCINTSAPISIIDPAADDNCHLGDLTLPGPPDPISPSSTPSTATITPEILDENISALFLPEDNLNMASPVSYLISQPNSPGSDRSIKQLVKSSNGALGTLPSKANLPTPSSTDATSNCSINQPEHRNQTCTSMPPSRTSTPAITPTQQINLAHDSTSSLILTETIPTSSASYPVYSTRPGCSLPIDLTTKAYPEENDGAEIGPITIMEYSLLVIEKDAVLNVLEDVTNEWSDRAFMVSFEAILSQVLR</sequence>
<dbReference type="EMBL" id="PKSM01000361">
    <property type="protein sequence ID" value="POV96676.1"/>
    <property type="molecule type" value="Genomic_DNA"/>
</dbReference>
<feature type="compositionally biased region" description="Polar residues" evidence="1">
    <location>
        <begin position="508"/>
        <end position="545"/>
    </location>
</feature>
<dbReference type="VEuPathDB" id="FungiDB:PSTT_16858"/>
<accession>A0A2S4UHH7</accession>
<gene>
    <name evidence="2" type="ORF">PSHT_15016</name>
</gene>
<dbReference type="Proteomes" id="UP000238274">
    <property type="component" value="Unassembled WGS sequence"/>
</dbReference>
<proteinExistence type="predicted"/>
<evidence type="ECO:0000256" key="1">
    <source>
        <dbReference type="SAM" id="MobiDB-lite"/>
    </source>
</evidence>
<protein>
    <submittedName>
        <fullName evidence="2">Uncharacterized protein</fullName>
    </submittedName>
</protein>
<reference evidence="3" key="3">
    <citation type="journal article" date="2018" name="Mol. Plant Microbe Interact.">
        <title>Genome sequence resources for the wheat stripe rust pathogen (Puccinia striiformis f. sp. tritici) and the barley stripe rust pathogen (Puccinia striiformis f. sp. hordei).</title>
        <authorList>
            <person name="Xia C."/>
            <person name="Wang M."/>
            <person name="Yin C."/>
            <person name="Cornejo O.E."/>
            <person name="Hulbert S.H."/>
            <person name="Chen X."/>
        </authorList>
    </citation>
    <scope>NUCLEOTIDE SEQUENCE [LARGE SCALE GENOMIC DNA]</scope>
    <source>
        <strain evidence="3">93TX-2</strain>
    </source>
</reference>
<feature type="region of interest" description="Disordered" evidence="1">
    <location>
        <begin position="500"/>
        <end position="545"/>
    </location>
</feature>
<comment type="caution">
    <text evidence="2">The sequence shown here is derived from an EMBL/GenBank/DDBJ whole genome shotgun (WGS) entry which is preliminary data.</text>
</comment>
<keyword evidence="3" id="KW-1185">Reference proteome</keyword>
<evidence type="ECO:0000313" key="3">
    <source>
        <dbReference type="Proteomes" id="UP000238274"/>
    </source>
</evidence>
<reference evidence="2 3" key="1">
    <citation type="submission" date="2017-12" db="EMBL/GenBank/DDBJ databases">
        <title>Gene loss provides genomic basis for host adaptation in cereal stripe rust fungi.</title>
        <authorList>
            <person name="Xia C."/>
        </authorList>
    </citation>
    <scope>NUCLEOTIDE SEQUENCE [LARGE SCALE GENOMIC DNA]</scope>
    <source>
        <strain evidence="2 3">93TX-2</strain>
    </source>
</reference>
<name>A0A2S4UHH7_9BASI</name>